<proteinExistence type="predicted"/>
<sequence>MVCSNCIDGTRDIIDLSQLDYEKSECTSNDGRCGPCQDIEEVEDKIANTVQRLKDLLDRHLELKTTLNHAHSSTIRDLPIEILSKIFQSCQEEYFQGDSLQEEASLAHFDVPLRLGAICRTWRQIAWSSPQLWTHISLRRCSPSKLLDEYLILEEWAPRSGVLPLAVYISEYDEDRVKGGDGFWQMSLKLLAQSSARWRDVYIHLGKDSFNYLWSQIDTAPQIAELALGRETWEGGDDNNTIFPPWKGVKLRPQRISTVSSHSFRLKHLNIDWNRVTHVHSESWDAQECLDLLKKAPLLQSCHFDHVGDDNWDAPPPVDGRPIYHHAHLRQLTFTSHDFCGAFFDHIALPGLKKFSYSLRFISSQGKDNPSLLPFFERSSFQLTYLHLSAYTLTQDYVIFLLEKVPSLVHLRLELAASADDPNVPFRTDIFLQHLAQTAEVQNDLPNGSLPPFLPRLESFEQYSGTTCPWAVVPDVFGPPSAFGKVGRRPLKSFFVESDGVNLPRVPKEVLVKLKESMNMGAVIQYKILGCDRIPGHIRYNLE</sequence>
<dbReference type="InterPro" id="IPR032675">
    <property type="entry name" value="LRR_dom_sf"/>
</dbReference>
<gene>
    <name evidence="1" type="ORF">D9613_004504</name>
</gene>
<evidence type="ECO:0000313" key="1">
    <source>
        <dbReference type="EMBL" id="KAF4612152.1"/>
    </source>
</evidence>
<keyword evidence="2" id="KW-1185">Reference proteome</keyword>
<evidence type="ECO:0008006" key="3">
    <source>
        <dbReference type="Google" id="ProtNLM"/>
    </source>
</evidence>
<dbReference type="EMBL" id="JAACJL010000057">
    <property type="protein sequence ID" value="KAF4612152.1"/>
    <property type="molecule type" value="Genomic_DNA"/>
</dbReference>
<organism evidence="1 2">
    <name type="scientific">Agrocybe pediades</name>
    <dbReference type="NCBI Taxonomy" id="84607"/>
    <lineage>
        <taxon>Eukaryota</taxon>
        <taxon>Fungi</taxon>
        <taxon>Dikarya</taxon>
        <taxon>Basidiomycota</taxon>
        <taxon>Agaricomycotina</taxon>
        <taxon>Agaricomycetes</taxon>
        <taxon>Agaricomycetidae</taxon>
        <taxon>Agaricales</taxon>
        <taxon>Agaricineae</taxon>
        <taxon>Strophariaceae</taxon>
        <taxon>Agrocybe</taxon>
    </lineage>
</organism>
<dbReference type="Proteomes" id="UP000521872">
    <property type="component" value="Unassembled WGS sequence"/>
</dbReference>
<comment type="caution">
    <text evidence="1">The sequence shown here is derived from an EMBL/GenBank/DDBJ whole genome shotgun (WGS) entry which is preliminary data.</text>
</comment>
<dbReference type="SUPFAM" id="SSF52047">
    <property type="entry name" value="RNI-like"/>
    <property type="match status" value="1"/>
</dbReference>
<dbReference type="Gene3D" id="1.20.1280.50">
    <property type="match status" value="1"/>
</dbReference>
<dbReference type="Gene3D" id="3.80.10.10">
    <property type="entry name" value="Ribonuclease Inhibitor"/>
    <property type="match status" value="1"/>
</dbReference>
<evidence type="ECO:0000313" key="2">
    <source>
        <dbReference type="Proteomes" id="UP000521872"/>
    </source>
</evidence>
<dbReference type="AlphaFoldDB" id="A0A8H4QJ81"/>
<accession>A0A8H4QJ81</accession>
<reference evidence="1 2" key="1">
    <citation type="submission" date="2019-12" db="EMBL/GenBank/DDBJ databases">
        <authorList>
            <person name="Floudas D."/>
            <person name="Bentzer J."/>
            <person name="Ahren D."/>
            <person name="Johansson T."/>
            <person name="Persson P."/>
            <person name="Tunlid A."/>
        </authorList>
    </citation>
    <scope>NUCLEOTIDE SEQUENCE [LARGE SCALE GENOMIC DNA]</scope>
    <source>
        <strain evidence="1 2">CBS 102.39</strain>
    </source>
</reference>
<name>A0A8H4QJ81_9AGAR</name>
<protein>
    <recommendedName>
        <fullName evidence="3">F-box domain-containing protein</fullName>
    </recommendedName>
</protein>